<reference evidence="3 4" key="1">
    <citation type="submission" date="2020-08" db="EMBL/GenBank/DDBJ databases">
        <title>Sequencing the genomes of 1000 actinobacteria strains.</title>
        <authorList>
            <person name="Klenk H.-P."/>
        </authorList>
    </citation>
    <scope>NUCLEOTIDE SEQUENCE [LARGE SCALE GENOMIC DNA]</scope>
    <source>
        <strain evidence="3 4">DSM 45913</strain>
    </source>
</reference>
<proteinExistence type="predicted"/>
<evidence type="ECO:0000313" key="4">
    <source>
        <dbReference type="Proteomes" id="UP000583800"/>
    </source>
</evidence>
<keyword evidence="2" id="KW-0456">Lyase</keyword>
<dbReference type="PANTHER" id="PTHR33542">
    <property type="entry name" value="SIROHYDROCHLORIN FERROCHELATASE, CHLOROPLASTIC"/>
    <property type="match status" value="1"/>
</dbReference>
<evidence type="ECO:0000313" key="3">
    <source>
        <dbReference type="EMBL" id="MBB6348368.1"/>
    </source>
</evidence>
<gene>
    <name evidence="3" type="ORF">FHU36_004913</name>
</gene>
<name>A0A7X0C589_9ACTN</name>
<dbReference type="InterPro" id="IPR050963">
    <property type="entry name" value="Sirohydro_Cobaltochel/CbiX"/>
</dbReference>
<dbReference type="SUPFAM" id="SSF53800">
    <property type="entry name" value="Chelatase"/>
    <property type="match status" value="1"/>
</dbReference>
<dbReference type="RefSeq" id="WP_312891775.1">
    <property type="nucleotide sequence ID" value="NZ_JACHJB010000002.1"/>
</dbReference>
<evidence type="ECO:0000256" key="1">
    <source>
        <dbReference type="ARBA" id="ARBA00022723"/>
    </source>
</evidence>
<keyword evidence="1" id="KW-0479">Metal-binding</keyword>
<dbReference type="AlphaFoldDB" id="A0A7X0C589"/>
<dbReference type="Proteomes" id="UP000583800">
    <property type="component" value="Unassembled WGS sequence"/>
</dbReference>
<keyword evidence="4" id="KW-1185">Reference proteome</keyword>
<dbReference type="InterPro" id="IPR002762">
    <property type="entry name" value="CbiX-like"/>
</dbReference>
<dbReference type="PANTHER" id="PTHR33542:SF5">
    <property type="entry name" value="FERROCHELATASE CHE1"/>
    <property type="match status" value="1"/>
</dbReference>
<dbReference type="EMBL" id="JACHJB010000002">
    <property type="protein sequence ID" value="MBB6348368.1"/>
    <property type="molecule type" value="Genomic_DNA"/>
</dbReference>
<evidence type="ECO:0000256" key="2">
    <source>
        <dbReference type="ARBA" id="ARBA00023239"/>
    </source>
</evidence>
<accession>A0A7X0C589</accession>
<organism evidence="3 4">
    <name type="scientific">Nonomuraea muscovyensis</name>
    <dbReference type="NCBI Taxonomy" id="1124761"/>
    <lineage>
        <taxon>Bacteria</taxon>
        <taxon>Bacillati</taxon>
        <taxon>Actinomycetota</taxon>
        <taxon>Actinomycetes</taxon>
        <taxon>Streptosporangiales</taxon>
        <taxon>Streptosporangiaceae</taxon>
        <taxon>Nonomuraea</taxon>
    </lineage>
</organism>
<dbReference type="CDD" id="cd03416">
    <property type="entry name" value="CbiX_SirB_N"/>
    <property type="match status" value="1"/>
</dbReference>
<sequence length="231" mass="23723">MTPTLVLAAHGTRSAAGERTLAELAAAVRRRRPGHRVEQAYLEISRPLLADVLRAVDGPVVVAPLLLAGGYHVHIDLPAVIAAHRPDALVAAPLGPHRLLTSALARKLARAGLRSTDAVILGAAGSSDPAALADVRAQARRLALRLARPVTAAFASAGTPTLDEALDCLRSGPAARVAIASYVLAPGFFHGRLTGAGADLVSEPLGADPDVAALVWSRFDEVALLSPAATA</sequence>
<dbReference type="Gene3D" id="3.40.50.1400">
    <property type="match status" value="2"/>
</dbReference>
<protein>
    <submittedName>
        <fullName evidence="3">Sirohydrochlorin ferrochelatase</fullName>
    </submittedName>
</protein>
<comment type="caution">
    <text evidence="3">The sequence shown here is derived from an EMBL/GenBank/DDBJ whole genome shotgun (WGS) entry which is preliminary data.</text>
</comment>
<dbReference type="GO" id="GO:0046872">
    <property type="term" value="F:metal ion binding"/>
    <property type="evidence" value="ECO:0007669"/>
    <property type="project" value="UniProtKB-KW"/>
</dbReference>
<dbReference type="Pfam" id="PF01903">
    <property type="entry name" value="CbiX"/>
    <property type="match status" value="2"/>
</dbReference>
<dbReference type="GO" id="GO:0016829">
    <property type="term" value="F:lyase activity"/>
    <property type="evidence" value="ECO:0007669"/>
    <property type="project" value="UniProtKB-KW"/>
</dbReference>